<comment type="caution">
    <text evidence="10">The sequence shown here is derived from an EMBL/GenBank/DDBJ whole genome shotgun (WGS) entry which is preliminary data.</text>
</comment>
<dbReference type="InterPro" id="IPR008969">
    <property type="entry name" value="CarboxyPept-like_regulatory"/>
</dbReference>
<dbReference type="SUPFAM" id="SSF49464">
    <property type="entry name" value="Carboxypeptidase regulatory domain-like"/>
    <property type="match status" value="1"/>
</dbReference>
<evidence type="ECO:0000256" key="1">
    <source>
        <dbReference type="ARBA" id="ARBA00004571"/>
    </source>
</evidence>
<dbReference type="EMBL" id="JBHUMB010000005">
    <property type="protein sequence ID" value="MFD2741985.1"/>
    <property type="molecule type" value="Genomic_DNA"/>
</dbReference>
<sequence length="1037" mass="114093">MNKFYITYCTMLLIMLYSMPAAFAQQIVTGRVTDANGPLSGVTVRVNGTDRQAQTDGNGIYSIRAANGNLVQFSLIGYGAREVMITSDVQDVVLSEDTGDIAEVVVTALGIKRERKSLGYAVQEIGGAELLETREANLANALSGKAAGLQVARSSNGAGSSAKIVLRGFNSLTGDNQPLIVVDGIPMNNFTGTTENGYFGAGLDMGNGLGDISADDIESMTILKGGSAAALYGTRAGNGVILITTKSGRSKAGLGITASSNMGIETIFMQPKFQNQFGQGLNGAFDPTSPMSWGPRIEGQLVTKWNGQEEALAAHDNLNAYLQNGITQNHNVAFQQQYGNTNIYTAVNRLDNRSILPTNRFTRTNLTTRMGTKFGADERWYTDVKVQYSNTQGVNRPINGRDWSSIYALQMLPRSLNILDFRDNVNEFGQMIWYQGGAASFNPYWRLDNNRNEDQRDRFLLNGSLGYQFNDWLKGEIKAGADLYTNNTQMRERAGGPSSENGSFSTGKNVFRETNYQALLIAQKDNILGKFGGNATFGGNLMHQKSDGINIHVGELQIPNLFTPTNSVGAPTIIPFYSERKINSVFASAGVNYDAFIFLESTFRNDWTSTLHPDNRSFFYPSFNLSYVLTEHITKAGGTLPTWLNHTKLRASYAEVGNDMNPYQLYNLYEIGGDPNGNITANPQPIFFDSMVRNELIRNIEFGGEVRLFENRISLDLSWYKSNAFNQLIDLPLDPSSGFAARKINGGNIQNKGWELMANANIINRESSFRWDATLNLSRNINSVIDIAANFDVDRYSIGGFDDLTFFARTGGMYGEIWGHRNRRVDDASSPFHGQLLLNEQGLPIRAENPEYLGEQQAREMASIINNFSYKNFGLSFQVDARFGGLMYLGTHRGMQSVGTAAITAQNGNRENFVVAGAVGSAGNYTQNETAVTPQQYYTAIATANNLGIHEEYLYDATNIRLRNVQVNYNFPRKILSKSAFQSARIFASCNNVWMIHSKTDGIDPESTFATGSNAIGFENGAPPTMRSFIFGFSLGF</sequence>
<dbReference type="PROSITE" id="PS52016">
    <property type="entry name" value="TONB_DEPENDENT_REC_3"/>
    <property type="match status" value="1"/>
</dbReference>
<reference evidence="11" key="1">
    <citation type="journal article" date="2019" name="Int. J. Syst. Evol. Microbiol.">
        <title>The Global Catalogue of Microorganisms (GCM) 10K type strain sequencing project: providing services to taxonomists for standard genome sequencing and annotation.</title>
        <authorList>
            <consortium name="The Broad Institute Genomics Platform"/>
            <consortium name="The Broad Institute Genome Sequencing Center for Infectious Disease"/>
            <person name="Wu L."/>
            <person name="Ma J."/>
        </authorList>
    </citation>
    <scope>NUCLEOTIDE SEQUENCE [LARGE SCALE GENOMIC DNA]</scope>
    <source>
        <strain evidence="11">KCTC 42247</strain>
    </source>
</reference>
<evidence type="ECO:0000256" key="7">
    <source>
        <dbReference type="PROSITE-ProRule" id="PRU01360"/>
    </source>
</evidence>
<protein>
    <submittedName>
        <fullName evidence="10">SusC/RagA family TonB-linked outer membrane protein</fullName>
    </submittedName>
</protein>
<dbReference type="InterPro" id="IPR039426">
    <property type="entry name" value="TonB-dep_rcpt-like"/>
</dbReference>
<dbReference type="InterPro" id="IPR012910">
    <property type="entry name" value="Plug_dom"/>
</dbReference>
<comment type="similarity">
    <text evidence="7">Belongs to the TonB-dependent receptor family.</text>
</comment>
<keyword evidence="2 7" id="KW-0813">Transport</keyword>
<dbReference type="Pfam" id="PF13715">
    <property type="entry name" value="CarbopepD_reg_2"/>
    <property type="match status" value="1"/>
</dbReference>
<organism evidence="10 11">
    <name type="scientific">Sphingobacterium populi</name>
    <dbReference type="NCBI Taxonomy" id="1812824"/>
    <lineage>
        <taxon>Bacteria</taxon>
        <taxon>Pseudomonadati</taxon>
        <taxon>Bacteroidota</taxon>
        <taxon>Sphingobacteriia</taxon>
        <taxon>Sphingobacteriales</taxon>
        <taxon>Sphingobacteriaceae</taxon>
        <taxon>Sphingobacterium</taxon>
    </lineage>
</organism>
<dbReference type="InterPro" id="IPR036942">
    <property type="entry name" value="Beta-barrel_TonB_sf"/>
</dbReference>
<evidence type="ECO:0000256" key="2">
    <source>
        <dbReference type="ARBA" id="ARBA00022448"/>
    </source>
</evidence>
<keyword evidence="4 7" id="KW-0812">Transmembrane</keyword>
<dbReference type="Pfam" id="PF07715">
    <property type="entry name" value="Plug"/>
    <property type="match status" value="1"/>
</dbReference>
<dbReference type="RefSeq" id="WP_066753225.1">
    <property type="nucleotide sequence ID" value="NZ_JBHUMB010000005.1"/>
</dbReference>
<dbReference type="Gene3D" id="2.40.170.20">
    <property type="entry name" value="TonB-dependent receptor, beta-barrel domain"/>
    <property type="match status" value="1"/>
</dbReference>
<feature type="signal peptide" evidence="8">
    <location>
        <begin position="1"/>
        <end position="24"/>
    </location>
</feature>
<dbReference type="SUPFAM" id="SSF56935">
    <property type="entry name" value="Porins"/>
    <property type="match status" value="1"/>
</dbReference>
<dbReference type="Gene3D" id="2.60.40.1120">
    <property type="entry name" value="Carboxypeptidase-like, regulatory domain"/>
    <property type="match status" value="1"/>
</dbReference>
<name>A0ABW5U820_9SPHI</name>
<comment type="subcellular location">
    <subcellularLocation>
        <location evidence="1 7">Cell outer membrane</location>
        <topology evidence="1 7">Multi-pass membrane protein</topology>
    </subcellularLocation>
</comment>
<evidence type="ECO:0000256" key="3">
    <source>
        <dbReference type="ARBA" id="ARBA00022452"/>
    </source>
</evidence>
<keyword evidence="6 7" id="KW-0998">Cell outer membrane</keyword>
<accession>A0ABW5U820</accession>
<evidence type="ECO:0000256" key="5">
    <source>
        <dbReference type="ARBA" id="ARBA00023136"/>
    </source>
</evidence>
<evidence type="ECO:0000313" key="10">
    <source>
        <dbReference type="EMBL" id="MFD2741985.1"/>
    </source>
</evidence>
<evidence type="ECO:0000259" key="9">
    <source>
        <dbReference type="Pfam" id="PF07715"/>
    </source>
</evidence>
<feature type="chain" id="PRO_5046834028" evidence="8">
    <location>
        <begin position="25"/>
        <end position="1037"/>
    </location>
</feature>
<evidence type="ECO:0000256" key="6">
    <source>
        <dbReference type="ARBA" id="ARBA00023237"/>
    </source>
</evidence>
<evidence type="ECO:0000313" key="11">
    <source>
        <dbReference type="Proteomes" id="UP001597418"/>
    </source>
</evidence>
<evidence type="ECO:0000256" key="8">
    <source>
        <dbReference type="SAM" id="SignalP"/>
    </source>
</evidence>
<keyword evidence="11" id="KW-1185">Reference proteome</keyword>
<feature type="domain" description="TonB-dependent receptor plug" evidence="9">
    <location>
        <begin position="117"/>
        <end position="240"/>
    </location>
</feature>
<keyword evidence="8" id="KW-0732">Signal</keyword>
<keyword evidence="5 7" id="KW-0472">Membrane</keyword>
<dbReference type="InterPro" id="IPR037066">
    <property type="entry name" value="Plug_dom_sf"/>
</dbReference>
<keyword evidence="3 7" id="KW-1134">Transmembrane beta strand</keyword>
<dbReference type="Gene3D" id="2.170.130.10">
    <property type="entry name" value="TonB-dependent receptor, plug domain"/>
    <property type="match status" value="1"/>
</dbReference>
<dbReference type="NCBIfam" id="TIGR04057">
    <property type="entry name" value="SusC_RagA_signa"/>
    <property type="match status" value="1"/>
</dbReference>
<dbReference type="NCBIfam" id="TIGR04056">
    <property type="entry name" value="OMP_RagA_SusC"/>
    <property type="match status" value="1"/>
</dbReference>
<dbReference type="InterPro" id="IPR023996">
    <property type="entry name" value="TonB-dep_OMP_SusC/RagA"/>
</dbReference>
<evidence type="ECO:0000256" key="4">
    <source>
        <dbReference type="ARBA" id="ARBA00022692"/>
    </source>
</evidence>
<dbReference type="InterPro" id="IPR023997">
    <property type="entry name" value="TonB-dep_OMP_SusC/RagA_CS"/>
</dbReference>
<proteinExistence type="inferred from homology"/>
<gene>
    <name evidence="10" type="ORF">ACFSQ6_01105</name>
</gene>
<dbReference type="Proteomes" id="UP001597418">
    <property type="component" value="Unassembled WGS sequence"/>
</dbReference>